<evidence type="ECO:0000256" key="4">
    <source>
        <dbReference type="ARBA" id="ARBA00023235"/>
    </source>
</evidence>
<sequence>MKKSIVAALLPLFLVACATAPVEPQTAAGPDFMARNAAVKRVVSLPSGVQYFVLASGPETGTRPKTGDTVSFDYEGKLTTGETFDSSFERGESLSGEVGGFVPGFNEALTLMRPGDDWIVWIPPELGYGGEDKGPIPANSILRFRLKLNSVTPAPAA</sequence>
<dbReference type="RefSeq" id="WP_187478795.1">
    <property type="nucleotide sequence ID" value="NZ_CP060697.1"/>
</dbReference>
<dbReference type="EMBL" id="CP060697">
    <property type="protein sequence ID" value="QNM81839.1"/>
    <property type="molecule type" value="Genomic_DNA"/>
</dbReference>
<dbReference type="KEGG" id="ssau:H8M03_07155"/>
<dbReference type="PROSITE" id="PS51257">
    <property type="entry name" value="PROKAR_LIPOPROTEIN"/>
    <property type="match status" value="1"/>
</dbReference>
<keyword evidence="3 5" id="KW-0697">Rotamase</keyword>
<comment type="catalytic activity">
    <reaction evidence="1 5 6">
        <text>[protein]-peptidylproline (omega=180) = [protein]-peptidylproline (omega=0)</text>
        <dbReference type="Rhea" id="RHEA:16237"/>
        <dbReference type="Rhea" id="RHEA-COMP:10747"/>
        <dbReference type="Rhea" id="RHEA-COMP:10748"/>
        <dbReference type="ChEBI" id="CHEBI:83833"/>
        <dbReference type="ChEBI" id="CHEBI:83834"/>
        <dbReference type="EC" id="5.2.1.8"/>
    </reaction>
</comment>
<feature type="signal peptide" evidence="7">
    <location>
        <begin position="1"/>
        <end position="18"/>
    </location>
</feature>
<dbReference type="Gene3D" id="3.10.50.40">
    <property type="match status" value="1"/>
</dbReference>
<evidence type="ECO:0000256" key="5">
    <source>
        <dbReference type="PROSITE-ProRule" id="PRU00277"/>
    </source>
</evidence>
<dbReference type="SUPFAM" id="SSF54534">
    <property type="entry name" value="FKBP-like"/>
    <property type="match status" value="1"/>
</dbReference>
<dbReference type="EC" id="5.2.1.8" evidence="6"/>
<name>A0A7G9KZP0_9SPHN</name>
<proteinExistence type="inferred from homology"/>
<comment type="similarity">
    <text evidence="2 6">Belongs to the FKBP-type PPIase family.</text>
</comment>
<dbReference type="InterPro" id="IPR001179">
    <property type="entry name" value="PPIase_FKBP_dom"/>
</dbReference>
<dbReference type="PANTHER" id="PTHR43811:SF19">
    <property type="entry name" value="39 KDA FK506-BINDING NUCLEAR PROTEIN"/>
    <property type="match status" value="1"/>
</dbReference>
<dbReference type="Pfam" id="PF00254">
    <property type="entry name" value="FKBP_C"/>
    <property type="match status" value="1"/>
</dbReference>
<feature type="chain" id="PRO_5028819639" description="Peptidyl-prolyl cis-trans isomerase" evidence="7">
    <location>
        <begin position="19"/>
        <end position="157"/>
    </location>
</feature>
<evidence type="ECO:0000256" key="2">
    <source>
        <dbReference type="ARBA" id="ARBA00006577"/>
    </source>
</evidence>
<keyword evidence="7" id="KW-0732">Signal</keyword>
<feature type="domain" description="PPIase FKBP-type" evidence="8">
    <location>
        <begin position="67"/>
        <end position="152"/>
    </location>
</feature>
<dbReference type="Proteomes" id="UP000515861">
    <property type="component" value="Chromosome"/>
</dbReference>
<gene>
    <name evidence="9" type="ORF">H8M03_07155</name>
</gene>
<evidence type="ECO:0000256" key="3">
    <source>
        <dbReference type="ARBA" id="ARBA00023110"/>
    </source>
</evidence>
<evidence type="ECO:0000256" key="6">
    <source>
        <dbReference type="RuleBase" id="RU003915"/>
    </source>
</evidence>
<accession>A0A7G9KZP0</accession>
<dbReference type="GO" id="GO:0003755">
    <property type="term" value="F:peptidyl-prolyl cis-trans isomerase activity"/>
    <property type="evidence" value="ECO:0007669"/>
    <property type="project" value="UniProtKB-UniRule"/>
</dbReference>
<reference evidence="9 10" key="1">
    <citation type="submission" date="2020-08" db="EMBL/GenBank/DDBJ databases">
        <title>Sphingomonas sp. sand1-3 16S ribosomal RNA gene Genome sequencing and assembly.</title>
        <authorList>
            <person name="Kang M."/>
        </authorList>
    </citation>
    <scope>NUCLEOTIDE SEQUENCE [LARGE SCALE GENOMIC DNA]</scope>
    <source>
        <strain evidence="10">sand1-3</strain>
    </source>
</reference>
<evidence type="ECO:0000256" key="7">
    <source>
        <dbReference type="SAM" id="SignalP"/>
    </source>
</evidence>
<dbReference type="AlphaFoldDB" id="A0A7G9KZP0"/>
<organism evidence="9 10">
    <name type="scientific">Sphingomonas sabuli</name>
    <dbReference type="NCBI Taxonomy" id="2764186"/>
    <lineage>
        <taxon>Bacteria</taxon>
        <taxon>Pseudomonadati</taxon>
        <taxon>Pseudomonadota</taxon>
        <taxon>Alphaproteobacteria</taxon>
        <taxon>Sphingomonadales</taxon>
        <taxon>Sphingomonadaceae</taxon>
        <taxon>Sphingomonas</taxon>
    </lineage>
</organism>
<evidence type="ECO:0000313" key="10">
    <source>
        <dbReference type="Proteomes" id="UP000515861"/>
    </source>
</evidence>
<keyword evidence="10" id="KW-1185">Reference proteome</keyword>
<dbReference type="PROSITE" id="PS50059">
    <property type="entry name" value="FKBP_PPIASE"/>
    <property type="match status" value="1"/>
</dbReference>
<keyword evidence="4 5" id="KW-0413">Isomerase</keyword>
<dbReference type="PANTHER" id="PTHR43811">
    <property type="entry name" value="FKBP-TYPE PEPTIDYL-PROLYL CIS-TRANS ISOMERASE FKPA"/>
    <property type="match status" value="1"/>
</dbReference>
<dbReference type="InterPro" id="IPR046357">
    <property type="entry name" value="PPIase_dom_sf"/>
</dbReference>
<evidence type="ECO:0000313" key="9">
    <source>
        <dbReference type="EMBL" id="QNM81839.1"/>
    </source>
</evidence>
<evidence type="ECO:0000259" key="8">
    <source>
        <dbReference type="PROSITE" id="PS50059"/>
    </source>
</evidence>
<protein>
    <recommendedName>
        <fullName evidence="6">Peptidyl-prolyl cis-trans isomerase</fullName>
        <ecNumber evidence="6">5.2.1.8</ecNumber>
    </recommendedName>
</protein>
<evidence type="ECO:0000256" key="1">
    <source>
        <dbReference type="ARBA" id="ARBA00000971"/>
    </source>
</evidence>